<proteinExistence type="predicted"/>
<comment type="caution">
    <text evidence="4">The sequence shown here is derived from an EMBL/GenBank/DDBJ whole genome shotgun (WGS) entry which is preliminary data.</text>
</comment>
<dbReference type="Proteomes" id="UP000315677">
    <property type="component" value="Unassembled WGS sequence"/>
</dbReference>
<feature type="chain" id="PRO_5022147312" evidence="3">
    <location>
        <begin position="32"/>
        <end position="607"/>
    </location>
</feature>
<feature type="transmembrane region" description="Helical" evidence="2">
    <location>
        <begin position="300"/>
        <end position="322"/>
    </location>
</feature>
<feature type="transmembrane region" description="Helical" evidence="2">
    <location>
        <begin position="420"/>
        <end position="439"/>
    </location>
</feature>
<feature type="compositionally biased region" description="Acidic residues" evidence="1">
    <location>
        <begin position="94"/>
        <end position="160"/>
    </location>
</feature>
<keyword evidence="2" id="KW-0812">Transmembrane</keyword>
<feature type="region of interest" description="Disordered" evidence="1">
    <location>
        <begin position="224"/>
        <end position="275"/>
    </location>
</feature>
<dbReference type="AlphaFoldDB" id="A0A543DJH5"/>
<feature type="transmembrane region" description="Helical" evidence="2">
    <location>
        <begin position="382"/>
        <end position="399"/>
    </location>
</feature>
<organism evidence="4 5">
    <name type="scientific">Pseudonocardia kunmingensis</name>
    <dbReference type="NCBI Taxonomy" id="630975"/>
    <lineage>
        <taxon>Bacteria</taxon>
        <taxon>Bacillati</taxon>
        <taxon>Actinomycetota</taxon>
        <taxon>Actinomycetes</taxon>
        <taxon>Pseudonocardiales</taxon>
        <taxon>Pseudonocardiaceae</taxon>
        <taxon>Pseudonocardia</taxon>
    </lineage>
</organism>
<evidence type="ECO:0000313" key="4">
    <source>
        <dbReference type="EMBL" id="TQM09479.1"/>
    </source>
</evidence>
<feature type="signal peptide" evidence="3">
    <location>
        <begin position="1"/>
        <end position="31"/>
    </location>
</feature>
<feature type="transmembrane region" description="Helical" evidence="2">
    <location>
        <begin position="569"/>
        <end position="589"/>
    </location>
</feature>
<evidence type="ECO:0000256" key="3">
    <source>
        <dbReference type="SAM" id="SignalP"/>
    </source>
</evidence>
<keyword evidence="2" id="KW-1133">Transmembrane helix</keyword>
<sequence>MTVRSATVVRTVLLGAAVCAVAVALTAPALAADERADGTSAADPPCPSGGPLGALLGAGSCDTEPPFPDLPPLLAPGDLLDRELPWPPHLPGGDESDGDSGDDSESGSEDSEDADEENTDEESGDEESGDEESTDEDGADEDRADEDRADDVTSDGDTSDDSGSRGDEDTDDRDTDLAAAGVDEAEPRERPVAAQARETARDAGADAAVGRAVLPGVGDAVDGAGSGLDWTGALGPPRPRGPSDPPGGTPAASAPQPASADPPARDATPPTSAERTADVAAVAFVDGLPSPGAVRWDVGAVLPSLVLTLLLLAGLALPAGLLNRAAADHADRVDVLLARLRVPPAAGRDAAGTFAVAVAVTAAAGAVLVGFLVPAFPFDGTAVAVLVGLAAAFVVVTAAQQGSQLLYVARWWGVRCHLTPFPGFLLLAAVGVVASRAVGLEPGLVLGTLVAFGTARPLRTDEAGPAAALAATALTAVGGLAWVLREPLVAAAGTPGSFGAAAAGTALTAVTAASAANLVLALAPLSFLPGAALLRWSPPLWALFACLGGFAFVHVVARPADGALAGRAGLLAVVLGLYLLGAAATWAWLRHGFSWTAPAPLNPAPRR</sequence>
<keyword evidence="5" id="KW-1185">Reference proteome</keyword>
<feature type="region of interest" description="Disordered" evidence="1">
    <location>
        <begin position="34"/>
        <end position="207"/>
    </location>
</feature>
<gene>
    <name evidence="4" type="ORF">FB558_5238</name>
</gene>
<feature type="transmembrane region" description="Helical" evidence="2">
    <location>
        <begin position="540"/>
        <end position="557"/>
    </location>
</feature>
<keyword evidence="3" id="KW-0732">Signal</keyword>
<accession>A0A543DJH5</accession>
<protein>
    <submittedName>
        <fullName evidence="4">Uncharacterized protein</fullName>
    </submittedName>
</protein>
<evidence type="ECO:0000256" key="2">
    <source>
        <dbReference type="SAM" id="Phobius"/>
    </source>
</evidence>
<name>A0A543DJH5_9PSEU</name>
<feature type="transmembrane region" description="Helical" evidence="2">
    <location>
        <begin position="466"/>
        <end position="484"/>
    </location>
</feature>
<feature type="transmembrane region" description="Helical" evidence="2">
    <location>
        <begin position="350"/>
        <end position="376"/>
    </location>
</feature>
<evidence type="ECO:0000256" key="1">
    <source>
        <dbReference type="SAM" id="MobiDB-lite"/>
    </source>
</evidence>
<keyword evidence="2" id="KW-0472">Membrane</keyword>
<evidence type="ECO:0000313" key="5">
    <source>
        <dbReference type="Proteomes" id="UP000315677"/>
    </source>
</evidence>
<reference evidence="4 5" key="1">
    <citation type="submission" date="2019-06" db="EMBL/GenBank/DDBJ databases">
        <title>Sequencing the genomes of 1000 actinobacteria strains.</title>
        <authorList>
            <person name="Klenk H.-P."/>
        </authorList>
    </citation>
    <scope>NUCLEOTIDE SEQUENCE [LARGE SCALE GENOMIC DNA]</scope>
    <source>
        <strain evidence="4 5">DSM 45301</strain>
    </source>
</reference>
<feature type="transmembrane region" description="Helical" evidence="2">
    <location>
        <begin position="496"/>
        <end position="520"/>
    </location>
</feature>
<feature type="compositionally biased region" description="Pro residues" evidence="1">
    <location>
        <begin position="65"/>
        <end position="74"/>
    </location>
</feature>
<feature type="compositionally biased region" description="Pro residues" evidence="1">
    <location>
        <begin position="236"/>
        <end position="248"/>
    </location>
</feature>
<feature type="compositionally biased region" description="Low complexity" evidence="1">
    <location>
        <begin position="249"/>
        <end position="273"/>
    </location>
</feature>
<dbReference type="EMBL" id="VFPA01000003">
    <property type="protein sequence ID" value="TQM09479.1"/>
    <property type="molecule type" value="Genomic_DNA"/>
</dbReference>